<sequence length="140" mass="15732">MSNNSDNIEFPKAVIRLRMSQADAHYGGNLVDGAKMLQLFGDVATELLIRFDGDEGLFRAYDNVEFLAPVYAGDYIEARGEIVEVGRTSRKMKFEAYKVIRSRPDINDSAAEVLEEPILVCKASGTCVVPIEKQRYKHEK</sequence>
<proteinExistence type="predicted"/>
<evidence type="ECO:0000256" key="1">
    <source>
        <dbReference type="PROSITE-ProRule" id="PRU01106"/>
    </source>
</evidence>
<dbReference type="KEGG" id="fno:Fnod_0210"/>
<dbReference type="GO" id="GO:0016787">
    <property type="term" value="F:hydrolase activity"/>
    <property type="evidence" value="ECO:0007669"/>
    <property type="project" value="UniProtKB-KW"/>
</dbReference>
<protein>
    <submittedName>
        <fullName evidence="3">Acyl-CoA hydrolase</fullName>
    </submittedName>
</protein>
<gene>
    <name evidence="3" type="ordered locus">Fnod_0210</name>
</gene>
<reference evidence="3" key="1">
    <citation type="submission" date="2007-07" db="EMBL/GenBank/DDBJ databases">
        <title>Complete sequence of Fervidobacterium nodosum Rt17-B1.</title>
        <authorList>
            <consortium name="US DOE Joint Genome Institute"/>
            <person name="Copeland A."/>
            <person name="Lucas S."/>
            <person name="Lapidus A."/>
            <person name="Barry K."/>
            <person name="Glavina del Rio T."/>
            <person name="Dalin E."/>
            <person name="Tice H."/>
            <person name="Pitluck S."/>
            <person name="Saunders E."/>
            <person name="Brettin T."/>
            <person name="Bruce D."/>
            <person name="Detter J.C."/>
            <person name="Han C."/>
            <person name="Schmutz J."/>
            <person name="Larimer F."/>
            <person name="Land M."/>
            <person name="Hauser L."/>
            <person name="Kyrpides N."/>
            <person name="Mikhailova N."/>
            <person name="Nelson K."/>
            <person name="Gogarten J.P."/>
            <person name="Noll K."/>
            <person name="Richardson P."/>
        </authorList>
    </citation>
    <scope>NUCLEOTIDE SEQUENCE [LARGE SCALE GENOMIC DNA]</scope>
    <source>
        <strain evidence="3">Rt17-B1</strain>
    </source>
</reference>
<dbReference type="OrthoDB" id="5510361at2"/>
<dbReference type="RefSeq" id="WP_011993400.1">
    <property type="nucleotide sequence ID" value="NC_009718.1"/>
</dbReference>
<dbReference type="InterPro" id="IPR006683">
    <property type="entry name" value="Thioestr_dom"/>
</dbReference>
<dbReference type="CDD" id="cd03440">
    <property type="entry name" value="hot_dog"/>
    <property type="match status" value="1"/>
</dbReference>
<dbReference type="Gene3D" id="3.10.129.10">
    <property type="entry name" value="Hotdog Thioesterase"/>
    <property type="match status" value="1"/>
</dbReference>
<accession>A7HJJ4</accession>
<evidence type="ECO:0000259" key="2">
    <source>
        <dbReference type="PROSITE" id="PS51770"/>
    </source>
</evidence>
<dbReference type="InterPro" id="IPR029069">
    <property type="entry name" value="HotDog_dom_sf"/>
</dbReference>
<dbReference type="InterPro" id="IPR033120">
    <property type="entry name" value="HOTDOG_ACOT"/>
</dbReference>
<dbReference type="AlphaFoldDB" id="A7HJJ4"/>
<dbReference type="PROSITE" id="PS51770">
    <property type="entry name" value="HOTDOG_ACOT"/>
    <property type="match status" value="1"/>
</dbReference>
<dbReference type="SUPFAM" id="SSF54637">
    <property type="entry name" value="Thioesterase/thiol ester dehydrase-isomerase"/>
    <property type="match status" value="1"/>
</dbReference>
<dbReference type="Proteomes" id="UP000002415">
    <property type="component" value="Chromosome"/>
</dbReference>
<dbReference type="STRING" id="381764.Fnod_0210"/>
<keyword evidence="4" id="KW-1185">Reference proteome</keyword>
<dbReference type="EMBL" id="CP000771">
    <property type="protein sequence ID" value="ABS60077.1"/>
    <property type="molecule type" value="Genomic_DNA"/>
</dbReference>
<reference evidence="3" key="2">
    <citation type="journal article" date="2009" name="Proc. Natl. Acad. Sci. U.S.A.">
        <title>On the chimeric nature, thermophilic origin, and phylogenetic placement of the Thermotogales.</title>
        <authorList>
            <person name="Zhaxybayeva O."/>
            <person name="Swithers K.S."/>
            <person name="Lapierre P."/>
            <person name="Fournier G.P."/>
            <person name="Bickhart D.M."/>
            <person name="DeBoy R.T."/>
            <person name="Nelson K.E."/>
            <person name="Nesbo C.L."/>
            <person name="Doolittle W.F."/>
            <person name="Gogarten J.P."/>
            <person name="Noll K.M."/>
        </authorList>
    </citation>
    <scope>NUCLEOTIDE SEQUENCE [LARGE SCALE GENOMIC DNA]</scope>
    <source>
        <strain evidence="3">Rt17-B1</strain>
    </source>
</reference>
<dbReference type="Pfam" id="PF03061">
    <property type="entry name" value="4HBT"/>
    <property type="match status" value="1"/>
</dbReference>
<dbReference type="eggNOG" id="COG1607">
    <property type="taxonomic scope" value="Bacteria"/>
</dbReference>
<evidence type="ECO:0000313" key="4">
    <source>
        <dbReference type="Proteomes" id="UP000002415"/>
    </source>
</evidence>
<keyword evidence="1 3" id="KW-0378">Hydrolase</keyword>
<name>A7HJJ4_FERNB</name>
<organism evidence="3 4">
    <name type="scientific">Fervidobacterium nodosum (strain ATCC 35602 / DSM 5306 / Rt17-B1)</name>
    <dbReference type="NCBI Taxonomy" id="381764"/>
    <lineage>
        <taxon>Bacteria</taxon>
        <taxon>Thermotogati</taxon>
        <taxon>Thermotogota</taxon>
        <taxon>Thermotogae</taxon>
        <taxon>Thermotogales</taxon>
        <taxon>Fervidobacteriaceae</taxon>
        <taxon>Fervidobacterium</taxon>
    </lineage>
</organism>
<feature type="domain" description="HotDog ACOT-type" evidence="2">
    <location>
        <begin position="9"/>
        <end position="133"/>
    </location>
</feature>
<evidence type="ECO:0000313" key="3">
    <source>
        <dbReference type="EMBL" id="ABS60077.1"/>
    </source>
</evidence>
<dbReference type="HOGENOM" id="CLU_149200_0_0_0"/>